<dbReference type="GO" id="GO:0016020">
    <property type="term" value="C:membrane"/>
    <property type="evidence" value="ECO:0007669"/>
    <property type="project" value="UniProtKB-SubCell"/>
</dbReference>
<keyword evidence="4" id="KW-0446">Lipid-binding</keyword>
<keyword evidence="2" id="KW-0813">Transport</keyword>
<dbReference type="Gene3D" id="2.60.40.150">
    <property type="entry name" value="C2 domain"/>
    <property type="match status" value="2"/>
</dbReference>
<evidence type="ECO:0000256" key="5">
    <source>
        <dbReference type="ARBA" id="ARBA00023136"/>
    </source>
</evidence>
<organism evidence="9">
    <name type="scientific">Timema poppense</name>
    <name type="common">Walking stick</name>
    <dbReference type="NCBI Taxonomy" id="170557"/>
    <lineage>
        <taxon>Eukaryota</taxon>
        <taxon>Metazoa</taxon>
        <taxon>Ecdysozoa</taxon>
        <taxon>Arthropoda</taxon>
        <taxon>Hexapoda</taxon>
        <taxon>Insecta</taxon>
        <taxon>Pterygota</taxon>
        <taxon>Neoptera</taxon>
        <taxon>Polyneoptera</taxon>
        <taxon>Phasmatodea</taxon>
        <taxon>Timematodea</taxon>
        <taxon>Timematoidea</taxon>
        <taxon>Timematidae</taxon>
        <taxon>Timema</taxon>
    </lineage>
</organism>
<dbReference type="InterPro" id="IPR035892">
    <property type="entry name" value="C2_domain_sf"/>
</dbReference>
<evidence type="ECO:0000256" key="6">
    <source>
        <dbReference type="SAM" id="MobiDB-lite"/>
    </source>
</evidence>
<comment type="subcellular location">
    <subcellularLocation>
        <location evidence="1">Membrane</location>
    </subcellularLocation>
</comment>
<dbReference type="InterPro" id="IPR000008">
    <property type="entry name" value="C2_dom"/>
</dbReference>
<dbReference type="GO" id="GO:0008289">
    <property type="term" value="F:lipid binding"/>
    <property type="evidence" value="ECO:0007669"/>
    <property type="project" value="UniProtKB-KW"/>
</dbReference>
<evidence type="ECO:0000256" key="2">
    <source>
        <dbReference type="ARBA" id="ARBA00022448"/>
    </source>
</evidence>
<dbReference type="AlphaFoldDB" id="A0A7R9H9M8"/>
<dbReference type="CDD" id="cd00030">
    <property type="entry name" value="C2"/>
    <property type="match status" value="1"/>
</dbReference>
<evidence type="ECO:0000256" key="3">
    <source>
        <dbReference type="ARBA" id="ARBA00023055"/>
    </source>
</evidence>
<accession>A0A7R9H9M8</accession>
<name>A0A7R9H9M8_TIMPO</name>
<feature type="compositionally biased region" description="Basic and acidic residues" evidence="6">
    <location>
        <begin position="485"/>
        <end position="496"/>
    </location>
</feature>
<feature type="region of interest" description="Disordered" evidence="6">
    <location>
        <begin position="926"/>
        <end position="952"/>
    </location>
</feature>
<evidence type="ECO:0000256" key="1">
    <source>
        <dbReference type="ARBA" id="ARBA00004370"/>
    </source>
</evidence>
<dbReference type="EMBL" id="OD007600">
    <property type="protein sequence ID" value="CAD7414155.1"/>
    <property type="molecule type" value="Genomic_DNA"/>
</dbReference>
<reference evidence="9" key="1">
    <citation type="submission" date="2020-11" db="EMBL/GenBank/DDBJ databases">
        <authorList>
            <person name="Tran Van P."/>
        </authorList>
    </citation>
    <scope>NUCLEOTIDE SEQUENCE</scope>
</reference>
<feature type="domain" description="C2" evidence="7">
    <location>
        <begin position="330"/>
        <end position="452"/>
    </location>
</feature>
<dbReference type="PROSITE" id="PS50004">
    <property type="entry name" value="C2"/>
    <property type="match status" value="2"/>
</dbReference>
<dbReference type="Pfam" id="PF00168">
    <property type="entry name" value="C2"/>
    <property type="match status" value="4"/>
</dbReference>
<gene>
    <name evidence="9" type="ORF">TPSB3V08_LOCUS9489</name>
</gene>
<dbReference type="SMART" id="SM00239">
    <property type="entry name" value="C2"/>
    <property type="match status" value="3"/>
</dbReference>
<evidence type="ECO:0000256" key="4">
    <source>
        <dbReference type="ARBA" id="ARBA00023121"/>
    </source>
</evidence>
<feature type="compositionally biased region" description="Polar residues" evidence="6">
    <location>
        <begin position="808"/>
        <end position="818"/>
    </location>
</feature>
<dbReference type="InterPro" id="IPR052455">
    <property type="entry name" value="Tricalbin_domain"/>
</dbReference>
<evidence type="ECO:0008006" key="10">
    <source>
        <dbReference type="Google" id="ProtNLM"/>
    </source>
</evidence>
<keyword evidence="5" id="KW-0472">Membrane</keyword>
<dbReference type="CDD" id="cd21669">
    <property type="entry name" value="SMP_SF"/>
    <property type="match status" value="1"/>
</dbReference>
<dbReference type="PANTHER" id="PTHR46980:SF2">
    <property type="entry name" value="TRICALBIN-1-RELATED"/>
    <property type="match status" value="1"/>
</dbReference>
<feature type="domain" description="C2" evidence="7">
    <location>
        <begin position="511"/>
        <end position="629"/>
    </location>
</feature>
<dbReference type="PROSITE" id="PS51847">
    <property type="entry name" value="SMP"/>
    <property type="match status" value="1"/>
</dbReference>
<protein>
    <recommendedName>
        <fullName evidence="10">C2 domain-containing protein</fullName>
    </recommendedName>
</protein>
<feature type="compositionally biased region" description="Basic and acidic residues" evidence="6">
    <location>
        <begin position="771"/>
        <end position="790"/>
    </location>
</feature>
<dbReference type="InterPro" id="IPR031468">
    <property type="entry name" value="SMP_LBD"/>
</dbReference>
<proteinExistence type="predicted"/>
<keyword evidence="3" id="KW-0445">Lipid transport</keyword>
<dbReference type="GO" id="GO:0006869">
    <property type="term" value="P:lipid transport"/>
    <property type="evidence" value="ECO:0007669"/>
    <property type="project" value="UniProtKB-KW"/>
</dbReference>
<feature type="region of interest" description="Disordered" evidence="6">
    <location>
        <begin position="469"/>
        <end position="498"/>
    </location>
</feature>
<sequence length="1277" mass="142121">MASLVLTDSSQLTSDSQHLGLFSRELKCVLFLERLELHQFTLGDQTPDIRAVRVFDVSDGKRLRTLGVPPKGLAQSSRHQLGIEADVCLNSDDFRMLLHARLFGRGMGMDLDIAVEKLNVSGRVYATLTLNMDAPFPHITHLSLTFVDKPEVWFSVRILKAVQMMEIPLLKTWIHSLVMDALVLALVDPGQLDLNLTLAERPPRKQESGNTVVQGVLTVTLSTDHTSGEDVRWLTVSLGGEQRHRTSPLSPRWQDSPSFLVRSLTRDRLLVKLKSKRLVSSVTLTQYDVPLAGYNLDTTRVVETVLYKKISLTSIPRISVRLEYTPLPLAPLDTDMSAEDVSAGTVSGVVFAYIHGAEGLMSGEQGDCNPYCMLFKKGTKVKTTHYLRGTSSPQWESQVQFLVRDYTKVALSFVVCSWSPNRMSDARLLGLASFNMALGETRVVHRVLPLNGSGHASVTVSLVFHPVRSVSQSEPTPSQEESKEDDTCRFPREKRNSNSWVQQAKQLLNNKEQDARLSSLLSAGQGLMEVTLLRAHDLVSKDMNGFSDPYCEVKVSDERKYKSSVKKKTLNPCWDESAIMGLPCNGGLLEVLQPNIEEMITLTRPAQLDSFRLHYNTHRRRSSPQHQHLTESRFLPRRWACGYRNVEPRVGGKVHDCLNAMIGVRVSLVIVGSDEASKGSGGLYNVDWLSQVLWDHDTFGTNDFLGSVSLSVEDIKRCSKLDLPQRWALQGVKTGVVELRIKVIAEEPQAPSSSNSMASYKPAVTVAEADMGAKKPADRESPLLCNKDDSPTCSDTSSPKLPRLIVSPHTSSPDEPFNKSSEYSSFRLMKQKISVCNHSHLCDMYQQIAVCNHSHLCDMYQQIAVCNHSHLCDMYQQISVCNHSHLCDMYQQIAVCNHSHLCGMYQQRVKRGLKLRRFRSEVSVSEDKRTVNGKPSAVSSVTMEPSGGGESDATELLQLDLSHAVSQPNILEASPSLRPRRPHKLKVVSPARPDRYSGVEGRVVQAQGLHVAHVAQLYCRVKLHLGLSTSDKMGRSLAKSRFLPAVPNPQFDLPFQVDAPQSVPRQAALSFEVRSPGKEVLGSCRATLQELLAGTPFEQTLQELLAGTPFEQTLQEFLAGNSFEQTLQELLAGTPFEQTLQELLAGTPFEQTLQELLAGTPFEQTLQELLACDVARLQSGAHMALTQQWRLLGGDGRSRERAQEKRPQDIPQLVCASYREDLVVARKEEGRCLGARLISNSPRTRYPSRVLDNATDWTEYEDTLPPNSPSYIPNRVA</sequence>
<evidence type="ECO:0000259" key="8">
    <source>
        <dbReference type="PROSITE" id="PS51847"/>
    </source>
</evidence>
<feature type="domain" description="SMP-LTD" evidence="8">
    <location>
        <begin position="1"/>
        <end position="197"/>
    </location>
</feature>
<evidence type="ECO:0000259" key="7">
    <source>
        <dbReference type="PROSITE" id="PS50004"/>
    </source>
</evidence>
<feature type="region of interest" description="Disordered" evidence="6">
    <location>
        <begin position="771"/>
        <end position="818"/>
    </location>
</feature>
<dbReference type="SUPFAM" id="SSF49562">
    <property type="entry name" value="C2 domain (Calcium/lipid-binding domain, CaLB)"/>
    <property type="match status" value="3"/>
</dbReference>
<dbReference type="PANTHER" id="PTHR46980">
    <property type="entry name" value="TRICALBIN-1-RELATED"/>
    <property type="match status" value="1"/>
</dbReference>
<evidence type="ECO:0000313" key="9">
    <source>
        <dbReference type="EMBL" id="CAD7414155.1"/>
    </source>
</evidence>